<evidence type="ECO:0000313" key="2">
    <source>
        <dbReference type="EMBL" id="CAL5093225.1"/>
    </source>
</evidence>
<dbReference type="InterPro" id="IPR050905">
    <property type="entry name" value="Plant_NBS-LRR"/>
</dbReference>
<dbReference type="PANTHER" id="PTHR33463:SF209">
    <property type="entry name" value="DISEASE RESISTANCE PROTEIN RPS2-LIKE"/>
    <property type="match status" value="1"/>
</dbReference>
<dbReference type="InterPro" id="IPR032675">
    <property type="entry name" value="LRR_dom_sf"/>
</dbReference>
<gene>
    <name evidence="2" type="ORF">URODEC1_LOCUS115274</name>
</gene>
<keyword evidence="3" id="KW-1185">Reference proteome</keyword>
<dbReference type="SUPFAM" id="SSF52058">
    <property type="entry name" value="L domain-like"/>
    <property type="match status" value="1"/>
</dbReference>
<dbReference type="PANTHER" id="PTHR33463">
    <property type="entry name" value="NB-ARC DOMAIN-CONTAINING PROTEIN-RELATED"/>
    <property type="match status" value="1"/>
</dbReference>
<organism evidence="2 3">
    <name type="scientific">Urochloa decumbens</name>
    <dbReference type="NCBI Taxonomy" id="240449"/>
    <lineage>
        <taxon>Eukaryota</taxon>
        <taxon>Viridiplantae</taxon>
        <taxon>Streptophyta</taxon>
        <taxon>Embryophyta</taxon>
        <taxon>Tracheophyta</taxon>
        <taxon>Spermatophyta</taxon>
        <taxon>Magnoliopsida</taxon>
        <taxon>Liliopsida</taxon>
        <taxon>Poales</taxon>
        <taxon>Poaceae</taxon>
        <taxon>PACMAD clade</taxon>
        <taxon>Panicoideae</taxon>
        <taxon>Panicodae</taxon>
        <taxon>Paniceae</taxon>
        <taxon>Melinidinae</taxon>
        <taxon>Urochloa</taxon>
    </lineage>
</organism>
<evidence type="ECO:0000313" key="3">
    <source>
        <dbReference type="Proteomes" id="UP001497457"/>
    </source>
</evidence>
<dbReference type="Proteomes" id="UP001497457">
    <property type="component" value="Chromosome 9rd"/>
</dbReference>
<evidence type="ECO:0000259" key="1">
    <source>
        <dbReference type="Pfam" id="PF23247"/>
    </source>
</evidence>
<proteinExistence type="predicted"/>
<dbReference type="InterPro" id="IPR057135">
    <property type="entry name" value="At4g27190-like_LRR"/>
</dbReference>
<dbReference type="EMBL" id="OZ075119">
    <property type="protein sequence ID" value="CAL5093225.1"/>
    <property type="molecule type" value="Genomic_DNA"/>
</dbReference>
<feature type="domain" description="Disease resistance protein At4g27190-like leucine-rich repeats" evidence="1">
    <location>
        <begin position="941"/>
        <end position="1048"/>
    </location>
</feature>
<dbReference type="Gene3D" id="3.80.10.10">
    <property type="entry name" value="Ribonuclease Inhibitor"/>
    <property type="match status" value="2"/>
</dbReference>
<dbReference type="Pfam" id="PF23247">
    <property type="entry name" value="LRR_RPS2"/>
    <property type="match status" value="1"/>
</dbReference>
<reference evidence="2" key="1">
    <citation type="submission" date="2024-10" db="EMBL/GenBank/DDBJ databases">
        <authorList>
            <person name="Ryan C."/>
        </authorList>
    </citation>
    <scope>NUCLEOTIDE SEQUENCE [LARGE SCALE GENOMIC DNA]</scope>
</reference>
<dbReference type="AlphaFoldDB" id="A0ABC9GFR8"/>
<sequence length="1106" mass="125890">MDLAGGSRFARPRLCRHPWRIRESSFEETVQKVISYLYASGDTNEKRSIYYDGWDGLAASAVLRAIAENPPPSLLKEFDLIIHVDCLRWKSQRALQRAIAEQLKLPRQLMAVFDKQDEEDDFSGVDEGSRAALADATRGIYQATRNLSYLVILHNGSASEPDLASLGVAQHGWFSSNSKSKVLWTFRGMLRLNPELTIDMDDASHFYLKSERPTRDNPYMLFGIDPTVNPVKRFELEEKKGVLLLEEAKEVARYAQHEQIITPGIAAKCLLYFLIMNFHGSHSMDYNWAIHASNYWICDGIIQQGHLDGAWEASAALSKQIRMEDCSPRELFTSHDEDQKRWRVATCIVDQQSTICIVDGHWQWHTDSSASLKDLKESVSPELTSFFLSVQLQSGLDAVVLPSDMFQQSERLRVLKLCWCDFSFYSPPFRCCRSLRFLGLDHCKDSSGEEQEEKEQGRQPMEFFQSLWVLDISHMDWELDLIPGAIEQAAGSIRDVHINKGRIWGSNLAWRQLQNLRKLRVIEPTSSWETGNLDEFNGMEKLELLDLSGNTEIQVLPSLSGATGLKTLVLDGCIGLERVGTDQLPRSLESFSLDVGKGGEAKLMCISMAGCTRLTDFIMRGSFARLEELDMSHTAVKTLDLRNPVVEAPHLQRVILLACERLRAILWPAKGMQQLRMLCIDTRGEAMEDIPSSSKKLERHECCYANVAIVDVKFVQSLVTRDRSSSLPDLSYLGIKFCWNTNKFCVNLCMSATTKDYGHSCSNKEKTGQPLVEAAAIPKASYNTYMDIAASKIPTTCSNKDSSATQLQPLDFHVEIGEGTSTAAVRSRQGIEAVTFVMNRVESLHLHDNFSITTVIPEHILFPTWDTEATVMWRGLKWCRVERCPKLNTVFIIPEVVSYHRELETFQAADLLTAHIIWRRQKPPIRRKPYIPEMDDIDLGASFGKLRSIHLHYCPRLVYVLPLQWFKIARQPYFPNLEAIHISCCGDLSQIFPMERGFESREGVEEFPSLKYLNLYELPKLQQICTSRILAPKLEAIILRGCWSLRRLPATNRDGGRPPVMVDCEKDWWEKLDWDGMDAGHHPSLFAPCHSMYYRKPRLLRGSVLR</sequence>
<name>A0ABC9GFR8_9POAL</name>
<protein>
    <recommendedName>
        <fullName evidence="1">Disease resistance protein At4g27190-like leucine-rich repeats domain-containing protein</fullName>
    </recommendedName>
</protein>
<accession>A0ABC9GFR8</accession>